<proteinExistence type="inferred from homology"/>
<dbReference type="RefSeq" id="WP_344905280.1">
    <property type="nucleotide sequence ID" value="NZ_BAAAWD010000022.1"/>
</dbReference>
<accession>A0ABP6LAX6</accession>
<dbReference type="InterPro" id="IPR015946">
    <property type="entry name" value="KH_dom-like_a/b"/>
</dbReference>
<dbReference type="Gene3D" id="3.30.300.20">
    <property type="match status" value="1"/>
</dbReference>
<comment type="subcellular location">
    <subcellularLocation>
        <location evidence="2">Cytoplasm</location>
    </subcellularLocation>
</comment>
<evidence type="ECO:0000256" key="2">
    <source>
        <dbReference type="HAMAP-Rule" id="MF_00003"/>
    </source>
</evidence>
<organism evidence="4 5">
    <name type="scientific">Streptosporangium longisporum</name>
    <dbReference type="NCBI Taxonomy" id="46187"/>
    <lineage>
        <taxon>Bacteria</taxon>
        <taxon>Bacillati</taxon>
        <taxon>Actinomycetota</taxon>
        <taxon>Actinomycetes</taxon>
        <taxon>Streptosporangiales</taxon>
        <taxon>Streptosporangiaceae</taxon>
        <taxon>Streptosporangium</taxon>
    </lineage>
</organism>
<evidence type="ECO:0000313" key="4">
    <source>
        <dbReference type="EMBL" id="GAA3035580.1"/>
    </source>
</evidence>
<comment type="similarity">
    <text evidence="2">Belongs to the RbfA family.</text>
</comment>
<keyword evidence="5" id="KW-1185">Reference proteome</keyword>
<dbReference type="SUPFAM" id="SSF89919">
    <property type="entry name" value="Ribosome-binding factor A, RbfA"/>
    <property type="match status" value="1"/>
</dbReference>
<dbReference type="EMBL" id="BAAAWD010000022">
    <property type="protein sequence ID" value="GAA3035580.1"/>
    <property type="molecule type" value="Genomic_DNA"/>
</dbReference>
<dbReference type="PANTHER" id="PTHR33515">
    <property type="entry name" value="RIBOSOME-BINDING FACTOR A, CHLOROPLASTIC-RELATED"/>
    <property type="match status" value="1"/>
</dbReference>
<gene>
    <name evidence="2 4" type="primary">rbfA</name>
    <name evidence="4" type="ORF">GCM10017559_73950</name>
</gene>
<dbReference type="Proteomes" id="UP001499930">
    <property type="component" value="Unassembled WGS sequence"/>
</dbReference>
<name>A0ABP6LAX6_9ACTN</name>
<feature type="compositionally biased region" description="Acidic residues" evidence="3">
    <location>
        <begin position="140"/>
        <end position="154"/>
    </location>
</feature>
<protein>
    <recommendedName>
        <fullName evidence="2">Ribosome-binding factor A</fullName>
    </recommendedName>
</protein>
<reference evidence="5" key="1">
    <citation type="journal article" date="2019" name="Int. J. Syst. Evol. Microbiol.">
        <title>The Global Catalogue of Microorganisms (GCM) 10K type strain sequencing project: providing services to taxonomists for standard genome sequencing and annotation.</title>
        <authorList>
            <consortium name="The Broad Institute Genomics Platform"/>
            <consortium name="The Broad Institute Genome Sequencing Center for Infectious Disease"/>
            <person name="Wu L."/>
            <person name="Ma J."/>
        </authorList>
    </citation>
    <scope>NUCLEOTIDE SEQUENCE [LARGE SCALE GENOMIC DNA]</scope>
    <source>
        <strain evidence="5">JCM 3106</strain>
    </source>
</reference>
<dbReference type="PROSITE" id="PS01319">
    <property type="entry name" value="RBFA"/>
    <property type="match status" value="1"/>
</dbReference>
<feature type="compositionally biased region" description="Basic and acidic residues" evidence="3">
    <location>
        <begin position="119"/>
        <end position="139"/>
    </location>
</feature>
<dbReference type="PANTHER" id="PTHR33515:SF1">
    <property type="entry name" value="RIBOSOME-BINDING FACTOR A, CHLOROPLASTIC-RELATED"/>
    <property type="match status" value="1"/>
</dbReference>
<sequence length="175" mass="18892">MDAARARKIADRIQQVVAEMLERRIKDPRLGFVTVTDTRITNDLSDATVFYTVFGSEAERADSAAALESAKGLIRSEVGRQTGLRHTPTLTFTHDPLPDSARHLEDLLAEAKARDVEIAKRAEGARHAGDADPYRKPEDRDGEDDDLDGADDDATGVPDAADVAGPSERAGHSAT</sequence>
<keyword evidence="1 2" id="KW-0690">Ribosome biogenesis</keyword>
<feature type="region of interest" description="Disordered" evidence="3">
    <location>
        <begin position="119"/>
        <end position="175"/>
    </location>
</feature>
<dbReference type="Pfam" id="PF02033">
    <property type="entry name" value="RBFA"/>
    <property type="match status" value="1"/>
</dbReference>
<comment type="caution">
    <text evidence="4">The sequence shown here is derived from an EMBL/GenBank/DDBJ whole genome shotgun (WGS) entry which is preliminary data.</text>
</comment>
<keyword evidence="2" id="KW-0963">Cytoplasm</keyword>
<evidence type="ECO:0000256" key="3">
    <source>
        <dbReference type="SAM" id="MobiDB-lite"/>
    </source>
</evidence>
<dbReference type="NCBIfam" id="TIGR00082">
    <property type="entry name" value="rbfA"/>
    <property type="match status" value="1"/>
</dbReference>
<dbReference type="HAMAP" id="MF_00003">
    <property type="entry name" value="RbfA"/>
    <property type="match status" value="1"/>
</dbReference>
<dbReference type="InterPro" id="IPR000238">
    <property type="entry name" value="RbfA"/>
</dbReference>
<dbReference type="InterPro" id="IPR020053">
    <property type="entry name" value="Ribosome-bd_factorA_CS"/>
</dbReference>
<evidence type="ECO:0000313" key="5">
    <source>
        <dbReference type="Proteomes" id="UP001499930"/>
    </source>
</evidence>
<comment type="function">
    <text evidence="2">One of several proteins that assist in the late maturation steps of the functional core of the 30S ribosomal subunit. Associates with free 30S ribosomal subunits (but not with 30S subunits that are part of 70S ribosomes or polysomes). Required for efficient processing of 16S rRNA. May interact with the 5'-terminal helix region of 16S rRNA.</text>
</comment>
<dbReference type="InterPro" id="IPR023799">
    <property type="entry name" value="RbfA_dom_sf"/>
</dbReference>
<evidence type="ECO:0000256" key="1">
    <source>
        <dbReference type="ARBA" id="ARBA00022517"/>
    </source>
</evidence>
<comment type="subunit">
    <text evidence="2">Monomer. Binds 30S ribosomal subunits, but not 50S ribosomal subunits or 70S ribosomes.</text>
</comment>